<dbReference type="GO" id="GO:0004497">
    <property type="term" value="F:monooxygenase activity"/>
    <property type="evidence" value="ECO:0007669"/>
    <property type="project" value="UniProtKB-KW"/>
</dbReference>
<dbReference type="PRINTS" id="PR00465">
    <property type="entry name" value="EP450IV"/>
</dbReference>
<dbReference type="AlphaFoldDB" id="A0A0D8BB11"/>
<gene>
    <name evidence="8" type="ORF">FF36_04263</name>
</gene>
<dbReference type="GO" id="GO:0005506">
    <property type="term" value="F:iron ion binding"/>
    <property type="evidence" value="ECO:0007669"/>
    <property type="project" value="InterPro"/>
</dbReference>
<keyword evidence="9" id="KW-1185">Reference proteome</keyword>
<dbReference type="InterPro" id="IPR002403">
    <property type="entry name" value="Cyt_P450_E_grp-IV"/>
</dbReference>
<name>A0A0D8BB11_9ACTN</name>
<proteinExistence type="inferred from homology"/>
<evidence type="ECO:0000256" key="5">
    <source>
        <dbReference type="PIRSR" id="PIRSR602403-1"/>
    </source>
</evidence>
<dbReference type="Gene3D" id="1.10.630.10">
    <property type="entry name" value="Cytochrome P450"/>
    <property type="match status" value="1"/>
</dbReference>
<keyword evidence="6" id="KW-0503">Monooxygenase</keyword>
<evidence type="ECO:0000256" key="4">
    <source>
        <dbReference type="ARBA" id="ARBA00023004"/>
    </source>
</evidence>
<organism evidence="8 9">
    <name type="scientific">Frankia torreyi</name>
    <dbReference type="NCBI Taxonomy" id="1856"/>
    <lineage>
        <taxon>Bacteria</taxon>
        <taxon>Bacillati</taxon>
        <taxon>Actinomycetota</taxon>
        <taxon>Actinomycetes</taxon>
        <taxon>Frankiales</taxon>
        <taxon>Frankiaceae</taxon>
        <taxon>Frankia</taxon>
    </lineage>
</organism>
<feature type="binding site" description="axial binding residue" evidence="5">
    <location>
        <position position="428"/>
    </location>
    <ligand>
        <name>heme</name>
        <dbReference type="ChEBI" id="CHEBI:30413"/>
    </ligand>
    <ligandPart>
        <name>Fe</name>
        <dbReference type="ChEBI" id="CHEBI:18248"/>
    </ligandPart>
</feature>
<dbReference type="SUPFAM" id="SSF48264">
    <property type="entry name" value="Cytochrome P450"/>
    <property type="match status" value="1"/>
</dbReference>
<dbReference type="Pfam" id="PF00067">
    <property type="entry name" value="p450"/>
    <property type="match status" value="1"/>
</dbReference>
<evidence type="ECO:0000313" key="9">
    <source>
        <dbReference type="Proteomes" id="UP000032545"/>
    </source>
</evidence>
<dbReference type="InterPro" id="IPR050121">
    <property type="entry name" value="Cytochrome_P450_monoxygenase"/>
</dbReference>
<dbReference type="PRINTS" id="PR00385">
    <property type="entry name" value="P450"/>
</dbReference>
<reference evidence="9" key="1">
    <citation type="submission" date="2015-02" db="EMBL/GenBank/DDBJ databases">
        <title>Draft Genome of Frankia sp. CpI1-S.</title>
        <authorList>
            <person name="Oshone R.T."/>
            <person name="Ngom M."/>
            <person name="Ghodhbane-Gtari F."/>
            <person name="Gtari M."/>
            <person name="Morris K."/>
            <person name="Thomas K."/>
            <person name="Sen A."/>
            <person name="Tisa L.S."/>
        </authorList>
    </citation>
    <scope>NUCLEOTIDE SEQUENCE [LARGE SCALE GENOMIC DNA]</scope>
    <source>
        <strain evidence="9">CpI1-S</strain>
    </source>
</reference>
<dbReference type="EMBL" id="JYFN01000037">
    <property type="protein sequence ID" value="KJE21453.1"/>
    <property type="molecule type" value="Genomic_DNA"/>
</dbReference>
<dbReference type="GO" id="GO:0016705">
    <property type="term" value="F:oxidoreductase activity, acting on paired donors, with incorporation or reduction of molecular oxygen"/>
    <property type="evidence" value="ECO:0007669"/>
    <property type="project" value="InterPro"/>
</dbReference>
<evidence type="ECO:0000256" key="1">
    <source>
        <dbReference type="ARBA" id="ARBA00001971"/>
    </source>
</evidence>
<dbReference type="PROSITE" id="PS00086">
    <property type="entry name" value="CYTOCHROME_P450"/>
    <property type="match status" value="1"/>
</dbReference>
<feature type="compositionally biased region" description="Low complexity" evidence="7">
    <location>
        <begin position="10"/>
        <end position="23"/>
    </location>
</feature>
<evidence type="ECO:0000256" key="7">
    <source>
        <dbReference type="SAM" id="MobiDB-lite"/>
    </source>
</evidence>
<keyword evidence="5 6" id="KW-0349">Heme</keyword>
<dbReference type="RefSeq" id="WP_044886808.1">
    <property type="nucleotide sequence ID" value="NZ_JYFN01000037.1"/>
</dbReference>
<dbReference type="InterPro" id="IPR001128">
    <property type="entry name" value="Cyt_P450"/>
</dbReference>
<dbReference type="InterPro" id="IPR036396">
    <property type="entry name" value="Cyt_P450_sf"/>
</dbReference>
<comment type="similarity">
    <text evidence="2 6">Belongs to the cytochrome P450 family.</text>
</comment>
<evidence type="ECO:0000256" key="2">
    <source>
        <dbReference type="ARBA" id="ARBA00010617"/>
    </source>
</evidence>
<dbReference type="CDD" id="cd20620">
    <property type="entry name" value="CYP132-like"/>
    <property type="match status" value="1"/>
</dbReference>
<keyword evidence="4 5" id="KW-0408">Iron</keyword>
<evidence type="ECO:0000256" key="6">
    <source>
        <dbReference type="RuleBase" id="RU000461"/>
    </source>
</evidence>
<dbReference type="GO" id="GO:0020037">
    <property type="term" value="F:heme binding"/>
    <property type="evidence" value="ECO:0007669"/>
    <property type="project" value="InterPro"/>
</dbReference>
<dbReference type="InterPro" id="IPR017972">
    <property type="entry name" value="Cyt_P450_CS"/>
</dbReference>
<dbReference type="PATRIC" id="fig|1502723.3.peg.3983"/>
<comment type="cofactor">
    <cofactor evidence="1 5">
        <name>heme</name>
        <dbReference type="ChEBI" id="CHEBI:30413"/>
    </cofactor>
</comment>
<protein>
    <submittedName>
        <fullName evidence="8">Cytochrome P450</fullName>
    </submittedName>
</protein>
<comment type="caution">
    <text evidence="8">The sequence shown here is derived from an EMBL/GenBank/DDBJ whole genome shotgun (WGS) entry which is preliminary data.</text>
</comment>
<evidence type="ECO:0000313" key="8">
    <source>
        <dbReference type="EMBL" id="KJE21453.1"/>
    </source>
</evidence>
<feature type="region of interest" description="Disordered" evidence="7">
    <location>
        <begin position="1"/>
        <end position="24"/>
    </location>
</feature>
<sequence>MTVSTEHPAVRVAPRPAAEVPGPAGNGLAALRRMRSDPLTRFLDLRRAYGPVVHLAAWPVSAYLVSDPEAIADALVGGHRAYAKGAARRGRGGRLTVVQPLSLLLGRGLLTSSGQTHRTNRRLMQPLFHRQRIAGYGAAFAAIADSTARRWRDGQRLDVHAEMSEMTLEIVARTLFDVPLDDALIEVVRTALHENMPAAGRRVLPGFTAAERLPLPASRRRRASRDALDRMVYGLIARRRAAGATGDDLLSLLLFTQDAETGARMDDTQVRDEALTLLLAGHETTANALSWTFHLLGADPQAERALQAELDTVLGGRPPTIDDLPRLEYTQAVLQEAMRLYPPVWAMGRHLTEDREVGGHLLPAGSTLLFSQWVVHRDERWWPDPDRFDPTRWLRPCAATTDTDTDTEAVPERPRFAYFPFGGGPRQCIGNTFALAEGALALAAIARHRSLRPVPGLDVVPHPLVTLRPRDGLPMTAHSRRPS</sequence>
<dbReference type="PANTHER" id="PTHR24305">
    <property type="entry name" value="CYTOCHROME P450"/>
    <property type="match status" value="1"/>
</dbReference>
<evidence type="ECO:0000256" key="3">
    <source>
        <dbReference type="ARBA" id="ARBA00022723"/>
    </source>
</evidence>
<dbReference type="PANTHER" id="PTHR24305:SF166">
    <property type="entry name" value="CYTOCHROME P450 12A4, MITOCHONDRIAL-RELATED"/>
    <property type="match status" value="1"/>
</dbReference>
<dbReference type="Proteomes" id="UP000032545">
    <property type="component" value="Unassembled WGS sequence"/>
</dbReference>
<keyword evidence="6" id="KW-0560">Oxidoreductase</keyword>
<keyword evidence="3 5" id="KW-0479">Metal-binding</keyword>
<accession>A0A0D8BB11</accession>
<reference evidence="8 9" key="2">
    <citation type="journal article" date="2016" name="Genome Announc.">
        <title>Permanent Draft Genome Sequences for Two Variants of Frankia sp. Strain CpI1, the First Frankia Strain Isolated from Root Nodules of Comptonia peregrina.</title>
        <authorList>
            <person name="Oshone R."/>
            <person name="Hurst S.G.IV."/>
            <person name="Abebe-Akele F."/>
            <person name="Simpson S."/>
            <person name="Morris K."/>
            <person name="Thomas W.K."/>
            <person name="Tisa L.S."/>
        </authorList>
    </citation>
    <scope>NUCLEOTIDE SEQUENCE [LARGE SCALE GENOMIC DNA]</scope>
    <source>
        <strain evidence="9">CpI1-S</strain>
    </source>
</reference>